<proteinExistence type="predicted"/>
<dbReference type="EMBL" id="CADCXU010025264">
    <property type="protein sequence ID" value="CAB0012319.1"/>
    <property type="molecule type" value="Genomic_DNA"/>
</dbReference>
<evidence type="ECO:0000313" key="4">
    <source>
        <dbReference type="Proteomes" id="UP000479000"/>
    </source>
</evidence>
<dbReference type="AlphaFoldDB" id="A0A6H5H6A3"/>
<gene>
    <name evidence="3" type="ORF">NTEN_LOCUS17073</name>
    <name evidence="2" type="ORF">NTEN_LOCUS8611</name>
</gene>
<evidence type="ECO:0000313" key="2">
    <source>
        <dbReference type="EMBL" id="CAB0002848.1"/>
    </source>
</evidence>
<dbReference type="Gene3D" id="3.40.960.10">
    <property type="entry name" value="VSR Endonuclease"/>
    <property type="match status" value="1"/>
</dbReference>
<dbReference type="Proteomes" id="UP000479000">
    <property type="component" value="Unassembled WGS sequence"/>
</dbReference>
<dbReference type="EMBL" id="CADCXU010013059">
    <property type="protein sequence ID" value="CAB0002848.1"/>
    <property type="molecule type" value="Genomic_DNA"/>
</dbReference>
<reference evidence="3 4" key="1">
    <citation type="submission" date="2020-02" db="EMBL/GenBank/DDBJ databases">
        <authorList>
            <person name="Ferguson B K."/>
        </authorList>
    </citation>
    <scope>NUCLEOTIDE SEQUENCE [LARGE SCALE GENOMIC DNA]</scope>
</reference>
<feature type="domain" description="DUF559" evidence="1">
    <location>
        <begin position="67"/>
        <end position="102"/>
    </location>
</feature>
<dbReference type="InterPro" id="IPR007569">
    <property type="entry name" value="DUF559"/>
</dbReference>
<protein>
    <recommendedName>
        <fullName evidence="1">DUF559 domain-containing protein</fullName>
    </recommendedName>
</protein>
<dbReference type="Pfam" id="PF04480">
    <property type="entry name" value="DUF559"/>
    <property type="match status" value="1"/>
</dbReference>
<name>A0A6H5H6A3_9HEMI</name>
<evidence type="ECO:0000259" key="1">
    <source>
        <dbReference type="Pfam" id="PF04480"/>
    </source>
</evidence>
<evidence type="ECO:0000313" key="3">
    <source>
        <dbReference type="EMBL" id="CAB0012319.1"/>
    </source>
</evidence>
<accession>A0A6H5H6A3</accession>
<feature type="non-terminal residue" evidence="3">
    <location>
        <position position="104"/>
    </location>
</feature>
<sequence>MLYQKAVSLPVLEFLVSFSMLPSIDFNNQFCLWQIEVYSFRVGSGHQLVRRTQCAEKLMSGANSERVDFYLPQAELVIEIDGGQHGETHQKLKDRQRDSFLVQH</sequence>
<organism evidence="3 4">
    <name type="scientific">Nesidiocoris tenuis</name>
    <dbReference type="NCBI Taxonomy" id="355587"/>
    <lineage>
        <taxon>Eukaryota</taxon>
        <taxon>Metazoa</taxon>
        <taxon>Ecdysozoa</taxon>
        <taxon>Arthropoda</taxon>
        <taxon>Hexapoda</taxon>
        <taxon>Insecta</taxon>
        <taxon>Pterygota</taxon>
        <taxon>Neoptera</taxon>
        <taxon>Paraneoptera</taxon>
        <taxon>Hemiptera</taxon>
        <taxon>Heteroptera</taxon>
        <taxon>Panheteroptera</taxon>
        <taxon>Cimicomorpha</taxon>
        <taxon>Miridae</taxon>
        <taxon>Dicyphina</taxon>
        <taxon>Nesidiocoris</taxon>
    </lineage>
</organism>
<keyword evidence="4" id="KW-1185">Reference proteome</keyword>